<dbReference type="GO" id="GO:0016491">
    <property type="term" value="F:oxidoreductase activity"/>
    <property type="evidence" value="ECO:0007669"/>
    <property type="project" value="UniProtKB-KW"/>
</dbReference>
<evidence type="ECO:0000256" key="4">
    <source>
        <dbReference type="SAM" id="MobiDB-lite"/>
    </source>
</evidence>
<dbReference type="Gene3D" id="3.40.109.10">
    <property type="entry name" value="NADH Oxidase"/>
    <property type="match status" value="1"/>
</dbReference>
<reference evidence="6 7" key="1">
    <citation type="submission" date="2016-02" db="EMBL/GenBank/DDBJ databases">
        <authorList>
            <person name="Wen L."/>
            <person name="He K."/>
            <person name="Yang H."/>
        </authorList>
    </citation>
    <scope>NUCLEOTIDE SEQUENCE [LARGE SCALE GENOMIC DNA]</scope>
    <source>
        <strain evidence="6 7">CMW7778B</strain>
    </source>
</reference>
<dbReference type="PANTHER" id="PTHR23026:SF90">
    <property type="entry name" value="IODOTYROSINE DEIODINASE 1"/>
    <property type="match status" value="1"/>
</dbReference>
<evidence type="ECO:0000313" key="7">
    <source>
        <dbReference type="Proteomes" id="UP000070505"/>
    </source>
</evidence>
<keyword evidence="2" id="KW-0288">FMN</keyword>
<proteinExistence type="predicted"/>
<evidence type="ECO:0000259" key="5">
    <source>
        <dbReference type="Pfam" id="PF00881"/>
    </source>
</evidence>
<protein>
    <submittedName>
        <fullName evidence="6">Nitroreductase family protein</fullName>
    </submittedName>
</protein>
<dbReference type="AlphaFoldDB" id="A0A135ZC38"/>
<dbReference type="PANTHER" id="PTHR23026">
    <property type="entry name" value="NADPH NITROREDUCTASE"/>
    <property type="match status" value="1"/>
</dbReference>
<evidence type="ECO:0000256" key="1">
    <source>
        <dbReference type="ARBA" id="ARBA00022630"/>
    </source>
</evidence>
<comment type="caution">
    <text evidence="6">The sequence shown here is derived from an EMBL/GenBank/DDBJ whole genome shotgun (WGS) entry which is preliminary data.</text>
</comment>
<feature type="region of interest" description="Disordered" evidence="4">
    <location>
        <begin position="94"/>
        <end position="114"/>
    </location>
</feature>
<gene>
    <name evidence="6" type="ORF">HMPREF3230_00039</name>
</gene>
<dbReference type="InterPro" id="IPR029479">
    <property type="entry name" value="Nitroreductase"/>
</dbReference>
<dbReference type="Pfam" id="PF00881">
    <property type="entry name" value="Nitroreductase"/>
    <property type="match status" value="1"/>
</dbReference>
<dbReference type="EMBL" id="LSRC01000001">
    <property type="protein sequence ID" value="KXI19240.1"/>
    <property type="molecule type" value="Genomic_DNA"/>
</dbReference>
<accession>A0A135ZC38</accession>
<name>A0A135ZC38_GARVA</name>
<evidence type="ECO:0000256" key="3">
    <source>
        <dbReference type="ARBA" id="ARBA00023002"/>
    </source>
</evidence>
<dbReference type="InterPro" id="IPR050627">
    <property type="entry name" value="Nitroreductase/BluB"/>
</dbReference>
<dbReference type="InterPro" id="IPR000415">
    <property type="entry name" value="Nitroreductase-like"/>
</dbReference>
<dbReference type="PATRIC" id="fig|2702.101.peg.40"/>
<dbReference type="Proteomes" id="UP000070505">
    <property type="component" value="Unassembled WGS sequence"/>
</dbReference>
<keyword evidence="3" id="KW-0560">Oxidoreductase</keyword>
<feature type="domain" description="Nitroreductase" evidence="5">
    <location>
        <begin position="22"/>
        <end position="228"/>
    </location>
</feature>
<organism evidence="6 7">
    <name type="scientific">Gardnerella vaginalis</name>
    <dbReference type="NCBI Taxonomy" id="2702"/>
    <lineage>
        <taxon>Bacteria</taxon>
        <taxon>Bacillati</taxon>
        <taxon>Actinomycetota</taxon>
        <taxon>Actinomycetes</taxon>
        <taxon>Bifidobacteriales</taxon>
        <taxon>Bifidobacteriaceae</taxon>
        <taxon>Gardnerella</taxon>
    </lineage>
</organism>
<dbReference type="SUPFAM" id="SSF55469">
    <property type="entry name" value="FMN-dependent nitroreductase-like"/>
    <property type="match status" value="1"/>
</dbReference>
<evidence type="ECO:0000256" key="2">
    <source>
        <dbReference type="ARBA" id="ARBA00022643"/>
    </source>
</evidence>
<keyword evidence="1" id="KW-0285">Flavoprotein</keyword>
<sequence>MFRKQRYKIIHMTYKTFAELAESRFSARDFFDTPISKDILDSILKTASKSPSWSNTRPYALAIAQGERKNRIVKSYLEKCDAMLKSKDKSLSEYERKALEEQSSPDGDVPVMQPYPDDLKQRSAELGLSLYAHLGIDRHDFAARNAHMKRNFEAFGAPVIGFVFARSDFMPFSAMDAGLMLQTLFLAAKSEGVDSCPLGVLANWRSPLDAEYDISKNYELLTGFALGYASDSPVNKFRAKHPNIELL</sequence>
<evidence type="ECO:0000313" key="6">
    <source>
        <dbReference type="EMBL" id="KXI19240.1"/>
    </source>
</evidence>